<accession>A0A9J6C795</accession>
<feature type="region of interest" description="Disordered" evidence="1">
    <location>
        <begin position="255"/>
        <end position="346"/>
    </location>
</feature>
<feature type="signal peptide" evidence="2">
    <location>
        <begin position="1"/>
        <end position="19"/>
    </location>
</feature>
<dbReference type="AlphaFoldDB" id="A0A9J6C795"/>
<keyword evidence="4" id="KW-1185">Reference proteome</keyword>
<feature type="compositionally biased region" description="Polar residues" evidence="1">
    <location>
        <begin position="309"/>
        <end position="332"/>
    </location>
</feature>
<dbReference type="OrthoDB" id="6378339at2759"/>
<feature type="compositionally biased region" description="Low complexity" evidence="1">
    <location>
        <begin position="436"/>
        <end position="448"/>
    </location>
</feature>
<evidence type="ECO:0000256" key="2">
    <source>
        <dbReference type="SAM" id="SignalP"/>
    </source>
</evidence>
<feature type="chain" id="PRO_5039931304" evidence="2">
    <location>
        <begin position="20"/>
        <end position="1105"/>
    </location>
</feature>
<feature type="compositionally biased region" description="Low complexity" evidence="1">
    <location>
        <begin position="468"/>
        <end position="489"/>
    </location>
</feature>
<dbReference type="EMBL" id="JADBJN010000002">
    <property type="protein sequence ID" value="KAG5677914.1"/>
    <property type="molecule type" value="Genomic_DNA"/>
</dbReference>
<feature type="region of interest" description="Disordered" evidence="1">
    <location>
        <begin position="709"/>
        <end position="756"/>
    </location>
</feature>
<evidence type="ECO:0000256" key="1">
    <source>
        <dbReference type="SAM" id="MobiDB-lite"/>
    </source>
</evidence>
<keyword evidence="2" id="KW-0732">Signal</keyword>
<proteinExistence type="predicted"/>
<feature type="compositionally biased region" description="Polar residues" evidence="1">
    <location>
        <begin position="453"/>
        <end position="463"/>
    </location>
</feature>
<feature type="compositionally biased region" description="Low complexity" evidence="1">
    <location>
        <begin position="712"/>
        <end position="730"/>
    </location>
</feature>
<reference evidence="3" key="1">
    <citation type="submission" date="2021-03" db="EMBL/GenBank/DDBJ databases">
        <title>Chromosome level genome of the anhydrobiotic midge Polypedilum vanderplanki.</title>
        <authorList>
            <person name="Yoshida Y."/>
            <person name="Kikawada T."/>
            <person name="Gusev O."/>
        </authorList>
    </citation>
    <scope>NUCLEOTIDE SEQUENCE</scope>
    <source>
        <strain evidence="3">NIAS01</strain>
        <tissue evidence="3">Whole body or cell culture</tissue>
    </source>
</reference>
<sequence length="1105" mass="124402">MKTLVLVTAIAFIIVIVNASEKVTNNKNATTKAVKTKEARGKRNLNFYGNFGANRREDGGYDYSPTGYSYEPSNYIGGGSAANFHHTPHHYPEPPEPIIEIIIQDNNETLPEPQPIVQNIGGKKKKEQVQVFYVKYHKDEKKGLVIHEPVAALSPSGHEQHDEEEIHDDPIIVTPVPNIPKKTTTFRTIIRPESEQYESSNGVHVTFNHPHNHHSKSDNHFHHDEDKVESAIQPVIQLPQSRIGPLSVVPLTKEKRTPQLPAPPPAHITQGRVVNSPPQQQQQQHSNFHLPPQPLIQSLPHQRPHIDFNPQNNFVTHQGILPNQLTLPSQDPSKPFHPNGPSFNQQQQFNIRPQQPVSIPINHQQQHSNQFNQLGHQQFNQPPRGLPPPTQIVQQQPLLKPPQKPPVNVNFNQNQRPFNYHAHQNQVQPQIRFPVQQQSQQTLQRPLQVAPPRQNNFPSQQLPPLNRPPIQFNSQSQFPPSIQSQQFPPNQGPPLNFKPEPKPSQQIHHHSQPLHQHNQFAAQQNAIIQQQPNHNIFQGGLVEQAAPNLAGSRPQFIQQSQPTFQSQEDARFHQQQHNFIQSNFGTDVQVSSSVPKFEHHITETVNPPVFYQSTAVDMERNHHDKNIGPLVGNIGHLSVTQQPKIISENQHRFAINQHQQQHQVQQQQQQHGSVSNHFSQVFPQIDNQQKQFTTQSFVELNGRNNNNFITESRAPSSIAPTPSTVAPTTARKVVSSTTTTSQPKVSSTTNKPPAYFDLPDEIPDDLRKQLEESGVLENAQISILDYDKIGDTSLQDLPPEHLANFFSAGGGAQIGASNKVISVLKPNGESVDDKVEVLQNNRDVAKLLSNAGKLPVKKEDVSLKVVKFDMQSHRNSPEQYIQQDAKVLPTTNHNQNYSRYLPIKINSAHFPIPDAEELRGKKISSVVVLAPVSQDEENNNDEGHQEDRDAFEAKQIKFLTGEILKNLIKKPSSENFKKWLEREQKTNPDLQSVVLLVTKDNLTNEQEIYMYDIATKSVSRLSGELSSKFVNVAEENAAAQDENGSLMAEQIDRIDTNIEEDQEAEPSNIVESIASLDAKPEEEEKSIEGENKVLISSGYSVIKND</sequence>
<comment type="caution">
    <text evidence="3">The sequence shown here is derived from an EMBL/GenBank/DDBJ whole genome shotgun (WGS) entry which is preliminary data.</text>
</comment>
<evidence type="ECO:0000313" key="3">
    <source>
        <dbReference type="EMBL" id="KAG5677914.1"/>
    </source>
</evidence>
<name>A0A9J6C795_POLVA</name>
<organism evidence="3 4">
    <name type="scientific">Polypedilum vanderplanki</name>
    <name type="common">Sleeping chironomid midge</name>
    <dbReference type="NCBI Taxonomy" id="319348"/>
    <lineage>
        <taxon>Eukaryota</taxon>
        <taxon>Metazoa</taxon>
        <taxon>Ecdysozoa</taxon>
        <taxon>Arthropoda</taxon>
        <taxon>Hexapoda</taxon>
        <taxon>Insecta</taxon>
        <taxon>Pterygota</taxon>
        <taxon>Neoptera</taxon>
        <taxon>Endopterygota</taxon>
        <taxon>Diptera</taxon>
        <taxon>Nematocera</taxon>
        <taxon>Chironomoidea</taxon>
        <taxon>Chironomidae</taxon>
        <taxon>Chironominae</taxon>
        <taxon>Polypedilum</taxon>
        <taxon>Polypedilum</taxon>
    </lineage>
</organism>
<protein>
    <submittedName>
        <fullName evidence="3">Uncharacterized protein</fullName>
    </submittedName>
</protein>
<evidence type="ECO:0000313" key="4">
    <source>
        <dbReference type="Proteomes" id="UP001107558"/>
    </source>
</evidence>
<feature type="region of interest" description="Disordered" evidence="1">
    <location>
        <begin position="436"/>
        <end position="517"/>
    </location>
</feature>
<gene>
    <name evidence="3" type="ORF">PVAND_007630</name>
</gene>
<feature type="compositionally biased region" description="Polar residues" evidence="1">
    <location>
        <begin position="734"/>
        <end position="751"/>
    </location>
</feature>
<feature type="region of interest" description="Disordered" evidence="1">
    <location>
        <begin position="1059"/>
        <end position="1090"/>
    </location>
</feature>
<dbReference type="Proteomes" id="UP001107558">
    <property type="component" value="Chromosome 2"/>
</dbReference>